<dbReference type="AlphaFoldDB" id="A0A0C3H966"/>
<feature type="transmembrane region" description="Helical" evidence="2">
    <location>
        <begin position="191"/>
        <end position="216"/>
    </location>
</feature>
<evidence type="ECO:0000313" key="5">
    <source>
        <dbReference type="Proteomes" id="UP000054321"/>
    </source>
</evidence>
<protein>
    <recommendedName>
        <fullName evidence="6">Mid2 domain-containing protein</fullName>
    </recommendedName>
</protein>
<feature type="signal peptide" evidence="3">
    <location>
        <begin position="1"/>
        <end position="30"/>
    </location>
</feature>
<dbReference type="InParanoid" id="A0A0C3H966"/>
<name>A0A0C3H966_OIDMZ</name>
<feature type="region of interest" description="Disordered" evidence="1">
    <location>
        <begin position="279"/>
        <end position="316"/>
    </location>
</feature>
<evidence type="ECO:0000313" key="4">
    <source>
        <dbReference type="EMBL" id="KIN04791.1"/>
    </source>
</evidence>
<feature type="region of interest" description="Disordered" evidence="1">
    <location>
        <begin position="251"/>
        <end position="270"/>
    </location>
</feature>
<keyword evidence="3" id="KW-0732">Signal</keyword>
<keyword evidence="5" id="KW-1185">Reference proteome</keyword>
<feature type="compositionally biased region" description="Basic and acidic residues" evidence="1">
    <location>
        <begin position="338"/>
        <end position="347"/>
    </location>
</feature>
<organism evidence="4 5">
    <name type="scientific">Oidiodendron maius (strain Zn)</name>
    <dbReference type="NCBI Taxonomy" id="913774"/>
    <lineage>
        <taxon>Eukaryota</taxon>
        <taxon>Fungi</taxon>
        <taxon>Dikarya</taxon>
        <taxon>Ascomycota</taxon>
        <taxon>Pezizomycotina</taxon>
        <taxon>Leotiomycetes</taxon>
        <taxon>Leotiomycetes incertae sedis</taxon>
        <taxon>Myxotrichaceae</taxon>
        <taxon>Oidiodendron</taxon>
    </lineage>
</organism>
<keyword evidence="2" id="KW-0472">Membrane</keyword>
<feature type="compositionally biased region" description="Low complexity" evidence="1">
    <location>
        <begin position="146"/>
        <end position="174"/>
    </location>
</feature>
<dbReference type="EMBL" id="KN832872">
    <property type="protein sequence ID" value="KIN04791.1"/>
    <property type="molecule type" value="Genomic_DNA"/>
</dbReference>
<dbReference type="HOGENOM" id="CLU_035048_1_0_1"/>
<reference evidence="4 5" key="1">
    <citation type="submission" date="2014-04" db="EMBL/GenBank/DDBJ databases">
        <authorList>
            <consortium name="DOE Joint Genome Institute"/>
            <person name="Kuo A."/>
            <person name="Martino E."/>
            <person name="Perotto S."/>
            <person name="Kohler A."/>
            <person name="Nagy L.G."/>
            <person name="Floudas D."/>
            <person name="Copeland A."/>
            <person name="Barry K.W."/>
            <person name="Cichocki N."/>
            <person name="Veneault-Fourrey C."/>
            <person name="LaButti K."/>
            <person name="Lindquist E.A."/>
            <person name="Lipzen A."/>
            <person name="Lundell T."/>
            <person name="Morin E."/>
            <person name="Murat C."/>
            <person name="Sun H."/>
            <person name="Tunlid A."/>
            <person name="Henrissat B."/>
            <person name="Grigoriev I.V."/>
            <person name="Hibbett D.S."/>
            <person name="Martin F."/>
            <person name="Nordberg H.P."/>
            <person name="Cantor M.N."/>
            <person name="Hua S.X."/>
        </authorList>
    </citation>
    <scope>NUCLEOTIDE SEQUENCE [LARGE SCALE GENOMIC DNA]</scope>
    <source>
        <strain evidence="4 5">Zn</strain>
    </source>
</reference>
<feature type="compositionally biased region" description="Polar residues" evidence="1">
    <location>
        <begin position="254"/>
        <end position="270"/>
    </location>
</feature>
<evidence type="ECO:0000256" key="2">
    <source>
        <dbReference type="SAM" id="Phobius"/>
    </source>
</evidence>
<evidence type="ECO:0000256" key="1">
    <source>
        <dbReference type="SAM" id="MobiDB-lite"/>
    </source>
</evidence>
<dbReference type="OrthoDB" id="5338512at2759"/>
<evidence type="ECO:0000256" key="3">
    <source>
        <dbReference type="SAM" id="SignalP"/>
    </source>
</evidence>
<feature type="chain" id="PRO_5002165292" description="Mid2 domain-containing protein" evidence="3">
    <location>
        <begin position="31"/>
        <end position="394"/>
    </location>
</feature>
<sequence>MMITSDGTMRPLQTTSVLLTIGWLVTAAAAKQHNIFERASTCADPKNIQCTQAGLPSNFCCGASSECIVLAANTTVLCCPPGSSCSTIKSIGCDISLQNASANADISLMTTALTATLPTCGNQCCPFGYSCDSNSNCVQDANQDTAPTTSSTSASTPSASSSTTGASTSVTPVTNESPQDTASCNKFPITALLVGFFPGLVLGTLLAAASICLLGARGRRKAARRRQSGSSFGNISDPQPQSDMRTDFLRKQPETPSTVSSNLSRQPTVQRVRSLFRKSSATASLRQGPGSAPPVPELPALRMSTFDGNTRPVTPALQREPSYENIDIFADGDTASALREREKRSESQRMTTFSDMMEKSGLAGLQKGQPYVYRGSPEYPSSSRTLTPRGKDDR</sequence>
<feature type="region of interest" description="Disordered" evidence="1">
    <location>
        <begin position="334"/>
        <end position="394"/>
    </location>
</feature>
<feature type="region of interest" description="Disordered" evidence="1">
    <location>
        <begin position="223"/>
        <end position="245"/>
    </location>
</feature>
<accession>A0A0C3H966</accession>
<proteinExistence type="predicted"/>
<dbReference type="Proteomes" id="UP000054321">
    <property type="component" value="Unassembled WGS sequence"/>
</dbReference>
<reference evidence="5" key="2">
    <citation type="submission" date="2015-01" db="EMBL/GenBank/DDBJ databases">
        <title>Evolutionary Origins and Diversification of the Mycorrhizal Mutualists.</title>
        <authorList>
            <consortium name="DOE Joint Genome Institute"/>
            <consortium name="Mycorrhizal Genomics Consortium"/>
            <person name="Kohler A."/>
            <person name="Kuo A."/>
            <person name="Nagy L.G."/>
            <person name="Floudas D."/>
            <person name="Copeland A."/>
            <person name="Barry K.W."/>
            <person name="Cichocki N."/>
            <person name="Veneault-Fourrey C."/>
            <person name="LaButti K."/>
            <person name="Lindquist E.A."/>
            <person name="Lipzen A."/>
            <person name="Lundell T."/>
            <person name="Morin E."/>
            <person name="Murat C."/>
            <person name="Riley R."/>
            <person name="Ohm R."/>
            <person name="Sun H."/>
            <person name="Tunlid A."/>
            <person name="Henrissat B."/>
            <person name="Grigoriev I.V."/>
            <person name="Hibbett D.S."/>
            <person name="Martin F."/>
        </authorList>
    </citation>
    <scope>NUCLEOTIDE SEQUENCE [LARGE SCALE GENOMIC DNA]</scope>
    <source>
        <strain evidence="5">Zn</strain>
    </source>
</reference>
<dbReference type="STRING" id="913774.A0A0C3H966"/>
<keyword evidence="2" id="KW-1133">Transmembrane helix</keyword>
<feature type="compositionally biased region" description="Polar residues" evidence="1">
    <location>
        <begin position="232"/>
        <end position="243"/>
    </location>
</feature>
<evidence type="ECO:0008006" key="6">
    <source>
        <dbReference type="Google" id="ProtNLM"/>
    </source>
</evidence>
<keyword evidence="2" id="KW-0812">Transmembrane</keyword>
<gene>
    <name evidence="4" type="ORF">OIDMADRAFT_177156</name>
</gene>
<feature type="region of interest" description="Disordered" evidence="1">
    <location>
        <begin position="146"/>
        <end position="180"/>
    </location>
</feature>